<feature type="active site" description="Proton acceptor" evidence="5">
    <location>
        <position position="48"/>
    </location>
</feature>
<dbReference type="Pfam" id="PF04616">
    <property type="entry name" value="Glyco_hydro_43"/>
    <property type="match status" value="1"/>
</dbReference>
<evidence type="ECO:0000256" key="1">
    <source>
        <dbReference type="ARBA" id="ARBA00009865"/>
    </source>
</evidence>
<evidence type="ECO:0000313" key="8">
    <source>
        <dbReference type="EMBL" id="ODN03025.1"/>
    </source>
</evidence>
<feature type="active site" description="Proton donor" evidence="5">
    <location>
        <position position="219"/>
    </location>
</feature>
<dbReference type="Gene3D" id="2.115.10.20">
    <property type="entry name" value="Glycosyl hydrolase domain, family 43"/>
    <property type="match status" value="1"/>
</dbReference>
<keyword evidence="9" id="KW-1185">Reference proteome</keyword>
<evidence type="ECO:0000256" key="4">
    <source>
        <dbReference type="ARBA" id="ARBA00023295"/>
    </source>
</evidence>
<dbReference type="SUPFAM" id="SSF75005">
    <property type="entry name" value="Arabinanase/levansucrase/invertase"/>
    <property type="match status" value="1"/>
</dbReference>
<keyword evidence="4 7" id="KW-0326">Glycosidase</keyword>
<evidence type="ECO:0000256" key="6">
    <source>
        <dbReference type="PIRSR" id="PIRSR606710-2"/>
    </source>
</evidence>
<sequence>MGSQLFQMVLIGVISVIAFCPFSYTASLESSASKGVYYNPIFDGSSPDPYIYLHTDGFYYFVLRIGDGITVMKNDRLTNWRSPLETMEVYQTPNGSANLWAPEIHFFDGYFHIYFTMGTGPIPTQRMWVIKALERDTPFTNYTEKIRLLPPTEDFYQIDGTVVQNGDGRWYMMWSGCDRVGIDNPTNLYIAPMSGPTELSGPRVLLRTRTMDWEGTVLEAPQYLWNEDRLIIIFSANAYQNKNYCLGMMYLDNYSTSDPLNATQWTQNIDHPVFASNDEAGVYGPGHCSLTFSKDYNETWLAYHAMEIPERIEGQPDNRTSRVEKLAWGNDRLPIFPIPTGLGIGLETPTGEPDY</sequence>
<keyword evidence="3 7" id="KW-0378">Hydrolase</keyword>
<dbReference type="GO" id="GO:0004553">
    <property type="term" value="F:hydrolase activity, hydrolyzing O-glycosyl compounds"/>
    <property type="evidence" value="ECO:0007669"/>
    <property type="project" value="InterPro"/>
</dbReference>
<name>A0A1D2ND64_ORCCI</name>
<gene>
    <name evidence="8" type="ORF">Ocin01_03665</name>
</gene>
<comment type="similarity">
    <text evidence="1 7">Belongs to the glycosyl hydrolase 43 family.</text>
</comment>
<dbReference type="AlphaFoldDB" id="A0A1D2ND64"/>
<feature type="site" description="Important for catalytic activity, responsible for pKa modulation of the active site Glu and correct orientation of both the proton donor and substrate" evidence="6">
    <location>
        <position position="159"/>
    </location>
</feature>
<keyword evidence="2" id="KW-0732">Signal</keyword>
<dbReference type="EMBL" id="LJIJ01000089">
    <property type="protein sequence ID" value="ODN03025.1"/>
    <property type="molecule type" value="Genomic_DNA"/>
</dbReference>
<dbReference type="STRING" id="48709.A0A1D2ND64"/>
<evidence type="ECO:0000256" key="5">
    <source>
        <dbReference type="PIRSR" id="PIRSR606710-1"/>
    </source>
</evidence>
<proteinExistence type="inferred from homology"/>
<accession>A0A1D2ND64</accession>
<reference evidence="8 9" key="1">
    <citation type="journal article" date="2016" name="Genome Biol. Evol.">
        <title>Gene Family Evolution Reflects Adaptation to Soil Environmental Stressors in the Genome of the Collembolan Orchesella cincta.</title>
        <authorList>
            <person name="Faddeeva-Vakhrusheva A."/>
            <person name="Derks M.F."/>
            <person name="Anvar S.Y."/>
            <person name="Agamennone V."/>
            <person name="Suring W."/>
            <person name="Smit S."/>
            <person name="van Straalen N.M."/>
            <person name="Roelofs D."/>
        </authorList>
    </citation>
    <scope>NUCLEOTIDE SEQUENCE [LARGE SCALE GENOMIC DNA]</scope>
    <source>
        <tissue evidence="8">Mixed pool</tissue>
    </source>
</reference>
<evidence type="ECO:0000256" key="7">
    <source>
        <dbReference type="RuleBase" id="RU361187"/>
    </source>
</evidence>
<protein>
    <submittedName>
        <fullName evidence="8">Extracellular exo-alpha-(1-&gt;5)-L-arabinofuranosidase</fullName>
    </submittedName>
</protein>
<evidence type="ECO:0000256" key="2">
    <source>
        <dbReference type="ARBA" id="ARBA00022729"/>
    </source>
</evidence>
<dbReference type="InterPro" id="IPR023296">
    <property type="entry name" value="Glyco_hydro_beta-prop_sf"/>
</dbReference>
<evidence type="ECO:0000313" key="9">
    <source>
        <dbReference type="Proteomes" id="UP000094527"/>
    </source>
</evidence>
<dbReference type="Proteomes" id="UP000094527">
    <property type="component" value="Unassembled WGS sequence"/>
</dbReference>
<evidence type="ECO:0000256" key="3">
    <source>
        <dbReference type="ARBA" id="ARBA00022801"/>
    </source>
</evidence>
<dbReference type="InterPro" id="IPR006710">
    <property type="entry name" value="Glyco_hydro_43"/>
</dbReference>
<dbReference type="PANTHER" id="PTHR43817:SF1">
    <property type="entry name" value="HYDROLASE, FAMILY 43, PUTATIVE (AFU_ORTHOLOGUE AFUA_3G01660)-RELATED"/>
    <property type="match status" value="1"/>
</dbReference>
<dbReference type="OrthoDB" id="272289at2759"/>
<dbReference type="CDD" id="cd18820">
    <property type="entry name" value="GH43_LbAraf43-like"/>
    <property type="match status" value="1"/>
</dbReference>
<dbReference type="PANTHER" id="PTHR43817">
    <property type="entry name" value="GLYCOSYL HYDROLASE"/>
    <property type="match status" value="1"/>
</dbReference>
<dbReference type="GO" id="GO:0005975">
    <property type="term" value="P:carbohydrate metabolic process"/>
    <property type="evidence" value="ECO:0007669"/>
    <property type="project" value="InterPro"/>
</dbReference>
<organism evidence="8 9">
    <name type="scientific">Orchesella cincta</name>
    <name type="common">Springtail</name>
    <name type="synonym">Podura cincta</name>
    <dbReference type="NCBI Taxonomy" id="48709"/>
    <lineage>
        <taxon>Eukaryota</taxon>
        <taxon>Metazoa</taxon>
        <taxon>Ecdysozoa</taxon>
        <taxon>Arthropoda</taxon>
        <taxon>Hexapoda</taxon>
        <taxon>Collembola</taxon>
        <taxon>Entomobryomorpha</taxon>
        <taxon>Entomobryoidea</taxon>
        <taxon>Orchesellidae</taxon>
        <taxon>Orchesellinae</taxon>
        <taxon>Orchesella</taxon>
    </lineage>
</organism>
<comment type="caution">
    <text evidence="8">The sequence shown here is derived from an EMBL/GenBank/DDBJ whole genome shotgun (WGS) entry which is preliminary data.</text>
</comment>